<keyword evidence="4" id="KW-1185">Reference proteome</keyword>
<dbReference type="PANTHER" id="PTHR42993">
    <property type="entry name" value="MAOC-LIKE DEHYDRATASE DOMAIN-CONTAINING PROTEIN"/>
    <property type="match status" value="1"/>
</dbReference>
<dbReference type="EMBL" id="BAAAPM010000008">
    <property type="protein sequence ID" value="GAA1734255.1"/>
    <property type="molecule type" value="Genomic_DNA"/>
</dbReference>
<sequence length="166" mass="17391">MSTEGMSTVTSTPSAPIHVPSVAALADAVGQRATGEWFTIEQARIDAFADATEDHQWIHLDAERAASGPFGTTIAHGFLTLSLLPRLASSLVEVGGVAMAMNYGLDRVRFLNPVTAGSRVRATTELTGAETVAQGVRLSSTVTIEIEGVDKPALVAQTLALYVPEA</sequence>
<feature type="domain" description="MaoC-like" evidence="2">
    <location>
        <begin position="33"/>
        <end position="138"/>
    </location>
</feature>
<dbReference type="Gene3D" id="3.10.129.10">
    <property type="entry name" value="Hotdog Thioesterase"/>
    <property type="match status" value="1"/>
</dbReference>
<dbReference type="SUPFAM" id="SSF54637">
    <property type="entry name" value="Thioesterase/thiol ester dehydrase-isomerase"/>
    <property type="match status" value="1"/>
</dbReference>
<dbReference type="PANTHER" id="PTHR42993:SF1">
    <property type="entry name" value="MAOC-LIKE DEHYDRATASE DOMAIN-CONTAINING PROTEIN"/>
    <property type="match status" value="1"/>
</dbReference>
<dbReference type="Pfam" id="PF01575">
    <property type="entry name" value="MaoC_dehydratas"/>
    <property type="match status" value="1"/>
</dbReference>
<dbReference type="InterPro" id="IPR029069">
    <property type="entry name" value="HotDog_dom_sf"/>
</dbReference>
<evidence type="ECO:0000256" key="1">
    <source>
        <dbReference type="ARBA" id="ARBA00005254"/>
    </source>
</evidence>
<proteinExistence type="inferred from homology"/>
<comment type="caution">
    <text evidence="3">The sequence shown here is derived from an EMBL/GenBank/DDBJ whole genome shotgun (WGS) entry which is preliminary data.</text>
</comment>
<gene>
    <name evidence="3" type="primary">htdZ</name>
    <name evidence="3" type="ORF">GCM10009809_31940</name>
</gene>
<evidence type="ECO:0000313" key="4">
    <source>
        <dbReference type="Proteomes" id="UP001501138"/>
    </source>
</evidence>
<evidence type="ECO:0000259" key="2">
    <source>
        <dbReference type="Pfam" id="PF01575"/>
    </source>
</evidence>
<evidence type="ECO:0000313" key="3">
    <source>
        <dbReference type="EMBL" id="GAA1734255.1"/>
    </source>
</evidence>
<dbReference type="CDD" id="cd03450">
    <property type="entry name" value="NodN"/>
    <property type="match status" value="1"/>
</dbReference>
<dbReference type="Proteomes" id="UP001501138">
    <property type="component" value="Unassembled WGS sequence"/>
</dbReference>
<dbReference type="InterPro" id="IPR039375">
    <property type="entry name" value="NodN-like"/>
</dbReference>
<organism evidence="3 4">
    <name type="scientific">Isoptericola hypogeus</name>
    <dbReference type="NCBI Taxonomy" id="300179"/>
    <lineage>
        <taxon>Bacteria</taxon>
        <taxon>Bacillati</taxon>
        <taxon>Actinomycetota</taxon>
        <taxon>Actinomycetes</taxon>
        <taxon>Micrococcales</taxon>
        <taxon>Promicromonosporaceae</taxon>
        <taxon>Isoptericola</taxon>
    </lineage>
</organism>
<accession>A0ABN2JP65</accession>
<comment type="similarity">
    <text evidence="1">Belongs to the enoyl-CoA hydratase/isomerase family.</text>
</comment>
<name>A0ABN2JP65_9MICO</name>
<reference evidence="3 4" key="1">
    <citation type="journal article" date="2019" name="Int. J. Syst. Evol. Microbiol.">
        <title>The Global Catalogue of Microorganisms (GCM) 10K type strain sequencing project: providing services to taxonomists for standard genome sequencing and annotation.</title>
        <authorList>
            <consortium name="The Broad Institute Genomics Platform"/>
            <consortium name="The Broad Institute Genome Sequencing Center for Infectious Disease"/>
            <person name="Wu L."/>
            <person name="Ma J."/>
        </authorList>
    </citation>
    <scope>NUCLEOTIDE SEQUENCE [LARGE SCALE GENOMIC DNA]</scope>
    <source>
        <strain evidence="3 4">JCM 15589</strain>
    </source>
</reference>
<dbReference type="InterPro" id="IPR002539">
    <property type="entry name" value="MaoC-like_dom"/>
</dbReference>
<protein>
    <submittedName>
        <fullName evidence="3">3-hydroxyacyl-thioester dehydratase HtdZ</fullName>
    </submittedName>
</protein>